<feature type="region of interest" description="Disordered" evidence="1">
    <location>
        <begin position="1"/>
        <end position="47"/>
    </location>
</feature>
<name>C9ZJZ1_TRYB9</name>
<dbReference type="EMBL" id="FN554966">
    <property type="protein sequence ID" value="CBH09755.1"/>
    <property type="molecule type" value="Genomic_DNA"/>
</dbReference>
<organism evidence="2 3">
    <name type="scientific">Trypanosoma brucei gambiense (strain MHOM/CI/86/DAL972)</name>
    <dbReference type="NCBI Taxonomy" id="679716"/>
    <lineage>
        <taxon>Eukaryota</taxon>
        <taxon>Discoba</taxon>
        <taxon>Euglenozoa</taxon>
        <taxon>Kinetoplastea</taxon>
        <taxon>Metakinetoplastina</taxon>
        <taxon>Trypanosomatida</taxon>
        <taxon>Trypanosomatidae</taxon>
        <taxon>Trypanosoma</taxon>
    </lineage>
</organism>
<proteinExistence type="predicted"/>
<reference evidence="3" key="1">
    <citation type="journal article" date="2010" name="PLoS Negl. Trop. Dis.">
        <title>The genome sequence of Trypanosoma brucei gambiense, causative agent of chronic human african trypanosomiasis.</title>
        <authorList>
            <person name="Jackson A.P."/>
            <person name="Sanders M."/>
            <person name="Berry A."/>
            <person name="McQuillan J."/>
            <person name="Aslett M.A."/>
            <person name="Quail M.A."/>
            <person name="Chukualim B."/>
            <person name="Capewell P."/>
            <person name="MacLeod A."/>
            <person name="Melville S.E."/>
            <person name="Gibson W."/>
            <person name="Barry J.D."/>
            <person name="Berriman M."/>
            <person name="Hertz-Fowler C."/>
        </authorList>
    </citation>
    <scope>NUCLEOTIDE SEQUENCE [LARGE SCALE GENOMIC DNA]</scope>
    <source>
        <strain evidence="3">MHOM/CI/86/DAL972</strain>
    </source>
</reference>
<dbReference type="Proteomes" id="UP000002316">
    <property type="component" value="Chromosome 3"/>
</dbReference>
<dbReference type="GeneID" id="23859490"/>
<dbReference type="RefSeq" id="XP_011772048.1">
    <property type="nucleotide sequence ID" value="XM_011773746.1"/>
</dbReference>
<sequence>MGKNKGKFNNYEQERKKNKGNHRQQCEGSHRAVSAYRSPQHSNAHPNKLFLSEGVNTQLPHMLPHIPLPLVTPASSSSSSSVIDDDLGNLVSIAKKTATRALRERR</sequence>
<gene>
    <name evidence="2" type="ORF">TbgDal_III940</name>
</gene>
<accession>C9ZJZ1</accession>
<evidence type="ECO:0000313" key="3">
    <source>
        <dbReference type="Proteomes" id="UP000002316"/>
    </source>
</evidence>
<protein>
    <submittedName>
        <fullName evidence="2">Uncharacterized protein</fullName>
    </submittedName>
</protein>
<evidence type="ECO:0000313" key="2">
    <source>
        <dbReference type="EMBL" id="CBH09755.1"/>
    </source>
</evidence>
<dbReference type="AlphaFoldDB" id="C9ZJZ1"/>
<evidence type="ECO:0000256" key="1">
    <source>
        <dbReference type="SAM" id="MobiDB-lite"/>
    </source>
</evidence>
<dbReference type="KEGG" id="tbg:TbgDal_III940"/>